<dbReference type="Pfam" id="PF01026">
    <property type="entry name" value="TatD_DNase"/>
    <property type="match status" value="1"/>
</dbReference>
<reference evidence="8 9" key="1">
    <citation type="submission" date="2020-07" db="EMBL/GenBank/DDBJ databases">
        <title>Endozoicomonas sp. nov., isolated from sediment.</title>
        <authorList>
            <person name="Gu T."/>
        </authorList>
    </citation>
    <scope>NUCLEOTIDE SEQUENCE [LARGE SCALE GENOMIC DNA]</scope>
    <source>
        <strain evidence="8 9">SM1973</strain>
    </source>
</reference>
<dbReference type="GO" id="GO:0046872">
    <property type="term" value="F:metal ion binding"/>
    <property type="evidence" value="ECO:0007669"/>
    <property type="project" value="UniProtKB-KW"/>
</dbReference>
<evidence type="ECO:0000256" key="3">
    <source>
        <dbReference type="ARBA" id="ARBA00022723"/>
    </source>
</evidence>
<dbReference type="PIRSF" id="PIRSF005902">
    <property type="entry name" value="DNase_TatD"/>
    <property type="match status" value="1"/>
</dbReference>
<evidence type="ECO:0000256" key="7">
    <source>
        <dbReference type="PIRSR" id="PIRSR005902-1"/>
    </source>
</evidence>
<dbReference type="EMBL" id="JACCKB010000029">
    <property type="protein sequence ID" value="NYZ67772.1"/>
    <property type="molecule type" value="Genomic_DNA"/>
</dbReference>
<dbReference type="RefSeq" id="WP_180569791.1">
    <property type="nucleotide sequence ID" value="NZ_JACCKB010000029.1"/>
</dbReference>
<dbReference type="InterPro" id="IPR050891">
    <property type="entry name" value="TatD-type_Hydrolase"/>
</dbReference>
<evidence type="ECO:0000313" key="9">
    <source>
        <dbReference type="Proteomes" id="UP000569732"/>
    </source>
</evidence>
<evidence type="ECO:0000256" key="1">
    <source>
        <dbReference type="ARBA" id="ARBA00022490"/>
    </source>
</evidence>
<feature type="binding site" evidence="7">
    <location>
        <position position="210"/>
    </location>
    <ligand>
        <name>a divalent metal cation</name>
        <dbReference type="ChEBI" id="CHEBI:60240"/>
        <label>1</label>
    </ligand>
</feature>
<feature type="binding site" evidence="7">
    <location>
        <position position="98"/>
    </location>
    <ligand>
        <name>a divalent metal cation</name>
        <dbReference type="ChEBI" id="CHEBI:60240"/>
        <label>1</label>
    </ligand>
</feature>
<keyword evidence="4 8" id="KW-0378">Hydrolase</keyword>
<dbReference type="FunFam" id="3.20.20.140:FF:000018">
    <property type="entry name" value="3'-5' ssDNA/RNA exonuclease TatD"/>
    <property type="match status" value="1"/>
</dbReference>
<dbReference type="SUPFAM" id="SSF51556">
    <property type="entry name" value="Metallo-dependent hydrolases"/>
    <property type="match status" value="1"/>
</dbReference>
<keyword evidence="5" id="KW-0269">Exonuclease</keyword>
<dbReference type="Gene3D" id="3.20.20.140">
    <property type="entry name" value="Metal-dependent hydrolases"/>
    <property type="match status" value="1"/>
</dbReference>
<dbReference type="PANTHER" id="PTHR10060:SF15">
    <property type="entry name" value="DEOXYRIBONUCLEASE TATDN1"/>
    <property type="match status" value="1"/>
</dbReference>
<keyword evidence="6" id="KW-0460">Magnesium</keyword>
<dbReference type="PANTHER" id="PTHR10060">
    <property type="entry name" value="TATD FAMILY DEOXYRIBONUCLEASE"/>
    <property type="match status" value="1"/>
</dbReference>
<keyword evidence="3 7" id="KW-0479">Metal-binding</keyword>
<feature type="binding site" evidence="7">
    <location>
        <position position="134"/>
    </location>
    <ligand>
        <name>a divalent metal cation</name>
        <dbReference type="ChEBI" id="CHEBI:60240"/>
        <label>2</label>
    </ligand>
</feature>
<protein>
    <submittedName>
        <fullName evidence="8">TatD family hydrolase</fullName>
    </submittedName>
</protein>
<organism evidence="8 9">
    <name type="scientific">Spartinivicinus marinus</name>
    <dbReference type="NCBI Taxonomy" id="2994442"/>
    <lineage>
        <taxon>Bacteria</taxon>
        <taxon>Pseudomonadati</taxon>
        <taxon>Pseudomonadota</taxon>
        <taxon>Gammaproteobacteria</taxon>
        <taxon>Oceanospirillales</taxon>
        <taxon>Zooshikellaceae</taxon>
        <taxon>Spartinivicinus</taxon>
    </lineage>
</organism>
<evidence type="ECO:0000256" key="4">
    <source>
        <dbReference type="ARBA" id="ARBA00022801"/>
    </source>
</evidence>
<comment type="caution">
    <text evidence="8">The sequence shown here is derived from an EMBL/GenBank/DDBJ whole genome shotgun (WGS) entry which is preliminary data.</text>
</comment>
<evidence type="ECO:0000256" key="5">
    <source>
        <dbReference type="ARBA" id="ARBA00022839"/>
    </source>
</evidence>
<evidence type="ECO:0000313" key="8">
    <source>
        <dbReference type="EMBL" id="NYZ67772.1"/>
    </source>
</evidence>
<proteinExistence type="predicted"/>
<feature type="binding site" evidence="7">
    <location>
        <position position="159"/>
    </location>
    <ligand>
        <name>a divalent metal cation</name>
        <dbReference type="ChEBI" id="CHEBI:60240"/>
        <label>2</label>
    </ligand>
</feature>
<dbReference type="GO" id="GO:0004527">
    <property type="term" value="F:exonuclease activity"/>
    <property type="evidence" value="ECO:0007669"/>
    <property type="project" value="UniProtKB-KW"/>
</dbReference>
<keyword evidence="9" id="KW-1185">Reference proteome</keyword>
<evidence type="ECO:0000256" key="6">
    <source>
        <dbReference type="ARBA" id="ARBA00022842"/>
    </source>
</evidence>
<dbReference type="AlphaFoldDB" id="A0A853I7T8"/>
<sequence length="265" mass="30353">MSEQLNLIDIGVNLTNSRFDSDREAVIERAINVGVTTLVLTGTDLAESEAALSLCQQWPEYCFSTAGVHPHYAKDFHTSQINTLKGLAKEPQIKALGEMGLDFNRNFSPRPIQEQVFIQQLELAVELKLPVFCHERDAFERQRDILKDFRDHLVDIVIHCFTGEKSSLYGYLDLDCHIGITGWVCDERRGYHLHPLLKDIPDNRLMVETDAPYLLPRSLEKKPANRRNEPCYLPEVVKTIAKHVNKPFEQMAKETTETAKAFFRL</sequence>
<dbReference type="InterPro" id="IPR032466">
    <property type="entry name" value="Metal_Hydrolase"/>
</dbReference>
<dbReference type="Proteomes" id="UP000569732">
    <property type="component" value="Unassembled WGS sequence"/>
</dbReference>
<accession>A0A853I7T8</accession>
<dbReference type="InterPro" id="IPR018228">
    <property type="entry name" value="DNase_TatD-rel_CS"/>
</dbReference>
<keyword evidence="2" id="KW-0540">Nuclease</keyword>
<keyword evidence="1" id="KW-0963">Cytoplasm</keyword>
<dbReference type="PROSITE" id="PS01091">
    <property type="entry name" value="TATD_3"/>
    <property type="match status" value="1"/>
</dbReference>
<dbReference type="CDD" id="cd01310">
    <property type="entry name" value="TatD_DNAse"/>
    <property type="match status" value="1"/>
</dbReference>
<dbReference type="InterPro" id="IPR001130">
    <property type="entry name" value="TatD-like"/>
</dbReference>
<name>A0A853I7T8_9GAMM</name>
<evidence type="ECO:0000256" key="2">
    <source>
        <dbReference type="ARBA" id="ARBA00022722"/>
    </source>
</evidence>
<gene>
    <name evidence="8" type="ORF">H0A36_17300</name>
</gene>